<accession>A0ABP9FPT9</accession>
<dbReference type="InterPro" id="IPR023997">
    <property type="entry name" value="TonB-dep_OMP_SusC/RagA_CS"/>
</dbReference>
<dbReference type="Pfam" id="PF13715">
    <property type="entry name" value="CarbopepD_reg_2"/>
    <property type="match status" value="1"/>
</dbReference>
<dbReference type="PANTHER" id="PTHR40094">
    <property type="entry name" value="ALPHA-2-MACROGLOBULIN HOMOLOG"/>
    <property type="match status" value="1"/>
</dbReference>
<dbReference type="InterPro" id="IPR012910">
    <property type="entry name" value="Plug_dom"/>
</dbReference>
<dbReference type="NCBIfam" id="TIGR04057">
    <property type="entry name" value="SusC_RagA_signa"/>
    <property type="match status" value="1"/>
</dbReference>
<feature type="signal peptide" evidence="1">
    <location>
        <begin position="1"/>
        <end position="18"/>
    </location>
</feature>
<dbReference type="EMBL" id="BAABJI010000002">
    <property type="protein sequence ID" value="GAA4911197.1"/>
    <property type="molecule type" value="Genomic_DNA"/>
</dbReference>
<proteinExistence type="predicted"/>
<dbReference type="Gene3D" id="1.50.10.20">
    <property type="match status" value="1"/>
</dbReference>
<protein>
    <recommendedName>
        <fullName evidence="2">Alpha-2-macroglobulin domain-containing protein</fullName>
    </recommendedName>
</protein>
<dbReference type="InterPro" id="IPR041246">
    <property type="entry name" value="Bact_MG10"/>
</dbReference>
<dbReference type="Proteomes" id="UP001501436">
    <property type="component" value="Unassembled WGS sequence"/>
</dbReference>
<sequence>MKKLPLLLLCLFSINCLAQQKLTKSPRSSKYTYYYKISDEDLLALYLHPDKEPDDKVLKQKVDSVITKNEALYTPKLAPGNYVKVYAYENRLMFSLLEKHNVGIQLLSQDKRIEFILTNNNGSIITNTAVTNNGEQIAYNQENGIYSFKPAKQNVIKVVHKGVSNFFSFNQPEIEKPSFLTRWFKNIFSKKPKQRHYTYNPKADYPGFVVLNKPKYKPGDTVRLKAFIVDKKSKKPFKNKPVLVRLADEYGDDDFKTLATINSYRPGMYEYSFVLTDSLDIDLDDTYQIILTDTKKLQKKNDDDDDDDEEELEESEKNYLQFVSTKFEYEEYELKAINFNVRSDKETHQPGDTLNIYLKATDENGLPVPDGRVDLLVKASLINNYKGDHVFVPDTLWTHTVQLDPLGETKVTLPNSIFPPVNMSYSVQAEFLNSSNEHRSESTYLNYKADNYQVKTKLNGDTLKIHSYIKGKKSPLKATIFAISNSDTLKTQRLVLPADIIIDPYVSDYVIVTDSTRTEFNLGIEETGVVITGKRTADSAKVAVKNKHKLHLWYSIYLDDKLFERGEADSLNYKKAIKSKSNVTVFAYYIWGGKLRTSRESFFNYDKSLNIDVQQPMTIYPGQKVTTELTVTDSKGKPVADADITAWSLTSKFEEYHAPSVPYFGKFGEVPNPLTRYRQNELTNNQTLLLNWSRWSREMGLDTIEYYKFTHPNTIYTTTENTPDNITQIAPFVVKKGDIIPAHIVYIDNIPVYFSQTQDLKRYSFRVDSGMHDIRMRTNKMDIEVKDVVIAHGKKTIFSINADSTLKRFDISINKAPDTLLNDEKRTLNNYLISVENTFKMQLATLQQGERLFLLNPKATGNSKQRVLTGPIAPNLATYKLGSEKEQNFITETGYNYTFLPGLLKQKSFDGNPYNKQLNYGEPVVDYTHLALTPTAVDTLWQNYLDRRSQTLNLFENSYTPAKNAGRLKIKLVAEEKYFIKNVLIYKSKDIEFLRIYRGNERDFGNLEAGEYRLMFLLKGDEYFVQDDIIVKPHGANFYAISLKPLPRDSVSIKINRVIQQRAGMHNNTDKEIRNDALLIQETFNEKYTDIKNFTNVITGTVIGASDKAPLPGVSIAVKGTKHGVVTDSKGNFRLSVPKTGKITVALIGYITEEFTIKPGDNYALMLNESSSHLDEVVVVGYGSQSKKALTGAIASVSAESPQIFSSLQGKLAGLSITHGAPESGYTIQVRGLTTLTTGANPLVVVDGKIITEAEFKSMNPNDIGDISVLKDAAATAIYGARAANGVILITSKKKQAADEAEANLAAQNGGNTLRKNFKDYAYWQPRLTTDVNGKARFTTVFPDDITNWRTFFIGISNNMETALAEGSIKSFKPVSASLISPQFAVEGDKMNVIGKVMNYNSTPAMLQRTFSYNGSPLKQDSLSVVNSKIDTLTITASTNDSLSLEYAIKRTNGYSDGEQRKIPVVKPGVQETKGIFEVMRGDTSINLKFDAALGKVTFRAEASALPALLEETDKLREYRYLCNEQLASKLKGLLSEERIKKYLKQPFTREKNILEIIKKLNENKKGSGLWGWWKESDEEMWISRHAIEALLDAEKAGYGTHFDKQKITAYLLFQAEKYSNYDKLYVLELLLKLEAKADYKKYIAAVQKEQSVLKYQSAYNKYRLMLIQQKAGLQVNIDEVLSSKKSTMFGNVYWGENNSYAFFDNSVQLSILAYQIIKNSGKNQPLLDRITGYLLEQRRDGGWRNTYESSLILETILPDLMKEKDGLKPSRLVLSGGKNETINTFPYSATFDGQSLGISKTGTLPVYITGYQQYWNSRPEKVSKDFTVNTWIESDGGKITRLKGGKKVTLIADVTARADGEFVMIEIPIPAGCSYESKEQSWRNNEIHREYFKEKVSIFCRKLKQGQYKFEVELMPRYNGEYTLNPAKAELMYFPVFYGRESLKKVSIGGN</sequence>
<comment type="caution">
    <text evidence="3">The sequence shown here is derived from an EMBL/GenBank/DDBJ whole genome shotgun (WGS) entry which is preliminary data.</text>
</comment>
<keyword evidence="1" id="KW-0732">Signal</keyword>
<dbReference type="InterPro" id="IPR001599">
    <property type="entry name" value="Macroglobln_a2"/>
</dbReference>
<evidence type="ECO:0000313" key="3">
    <source>
        <dbReference type="EMBL" id="GAA4911197.1"/>
    </source>
</evidence>
<dbReference type="SUPFAM" id="SSF49464">
    <property type="entry name" value="Carboxypeptidase regulatory domain-like"/>
    <property type="match status" value="1"/>
</dbReference>
<dbReference type="InterPro" id="IPR051802">
    <property type="entry name" value="YfhM-like"/>
</dbReference>
<dbReference type="InterPro" id="IPR008969">
    <property type="entry name" value="CarboxyPept-like_regulatory"/>
</dbReference>
<gene>
    <name evidence="3" type="ORF">GCM10023313_12640</name>
</gene>
<feature type="domain" description="Alpha-2-macroglobulin" evidence="2">
    <location>
        <begin position="1322"/>
        <end position="1411"/>
    </location>
</feature>
<dbReference type="InterPro" id="IPR037066">
    <property type="entry name" value="Plug_dom_sf"/>
</dbReference>
<dbReference type="Gene3D" id="2.60.40.1930">
    <property type="match status" value="1"/>
</dbReference>
<dbReference type="Pfam" id="PF00207">
    <property type="entry name" value="A2M"/>
    <property type="match status" value="1"/>
</dbReference>
<dbReference type="Gene3D" id="2.60.40.1120">
    <property type="entry name" value="Carboxypeptidase-like, regulatory domain"/>
    <property type="match status" value="1"/>
</dbReference>
<dbReference type="Pfam" id="PF07715">
    <property type="entry name" value="Plug"/>
    <property type="match status" value="1"/>
</dbReference>
<organism evidence="3 4">
    <name type="scientific">Mucilaginibacter defluvii</name>
    <dbReference type="NCBI Taxonomy" id="1196019"/>
    <lineage>
        <taxon>Bacteria</taxon>
        <taxon>Pseudomonadati</taxon>
        <taxon>Bacteroidota</taxon>
        <taxon>Sphingobacteriia</taxon>
        <taxon>Sphingobacteriales</taxon>
        <taxon>Sphingobacteriaceae</taxon>
        <taxon>Mucilaginibacter</taxon>
    </lineage>
</organism>
<evidence type="ECO:0000256" key="1">
    <source>
        <dbReference type="SAM" id="SignalP"/>
    </source>
</evidence>
<evidence type="ECO:0000313" key="4">
    <source>
        <dbReference type="Proteomes" id="UP001501436"/>
    </source>
</evidence>
<dbReference type="Gene3D" id="2.170.130.10">
    <property type="entry name" value="TonB-dependent receptor, plug domain"/>
    <property type="match status" value="1"/>
</dbReference>
<dbReference type="RefSeq" id="WP_345330122.1">
    <property type="nucleotide sequence ID" value="NZ_BAABJI010000002.1"/>
</dbReference>
<dbReference type="SUPFAM" id="SSF48239">
    <property type="entry name" value="Terpenoid cyclases/Protein prenyltransferases"/>
    <property type="match status" value="1"/>
</dbReference>
<dbReference type="SMART" id="SM01360">
    <property type="entry name" value="A2M"/>
    <property type="match status" value="1"/>
</dbReference>
<dbReference type="InterPro" id="IPR008930">
    <property type="entry name" value="Terpenoid_cyclase/PrenylTrfase"/>
</dbReference>
<feature type="chain" id="PRO_5046143529" description="Alpha-2-macroglobulin domain-containing protein" evidence="1">
    <location>
        <begin position="19"/>
        <end position="1952"/>
    </location>
</feature>
<dbReference type="Gene3D" id="2.20.130.20">
    <property type="match status" value="1"/>
</dbReference>
<dbReference type="SUPFAM" id="SSF56935">
    <property type="entry name" value="Porins"/>
    <property type="match status" value="1"/>
</dbReference>
<keyword evidence="4" id="KW-1185">Reference proteome</keyword>
<evidence type="ECO:0000259" key="2">
    <source>
        <dbReference type="SMART" id="SM01360"/>
    </source>
</evidence>
<reference evidence="4" key="1">
    <citation type="journal article" date="2019" name="Int. J. Syst. Evol. Microbiol.">
        <title>The Global Catalogue of Microorganisms (GCM) 10K type strain sequencing project: providing services to taxonomists for standard genome sequencing and annotation.</title>
        <authorList>
            <consortium name="The Broad Institute Genomics Platform"/>
            <consortium name="The Broad Institute Genome Sequencing Center for Infectious Disease"/>
            <person name="Wu L."/>
            <person name="Ma J."/>
        </authorList>
    </citation>
    <scope>NUCLEOTIDE SEQUENCE [LARGE SCALE GENOMIC DNA]</scope>
    <source>
        <strain evidence="4">JCM 18283</strain>
    </source>
</reference>
<dbReference type="Pfam" id="PF17973">
    <property type="entry name" value="bMG10"/>
    <property type="match status" value="1"/>
</dbReference>
<name>A0ABP9FPT9_9SPHI</name>
<dbReference type="PANTHER" id="PTHR40094:SF1">
    <property type="entry name" value="UBIQUITIN DOMAIN-CONTAINING PROTEIN"/>
    <property type="match status" value="1"/>
</dbReference>